<feature type="region of interest" description="Disordered" evidence="1">
    <location>
        <begin position="57"/>
        <end position="88"/>
    </location>
</feature>
<evidence type="ECO:0000313" key="4">
    <source>
        <dbReference type="WBParaSite" id="HPBE_0002012701-mRNA-1"/>
    </source>
</evidence>
<dbReference type="Proteomes" id="UP000050761">
    <property type="component" value="Unassembled WGS sequence"/>
</dbReference>
<evidence type="ECO:0000313" key="3">
    <source>
        <dbReference type="Proteomes" id="UP000050761"/>
    </source>
</evidence>
<dbReference type="WBParaSite" id="HPBE_0002012701-mRNA-1">
    <property type="protein sequence ID" value="HPBE_0002012701-mRNA-1"/>
    <property type="gene ID" value="HPBE_0002012701"/>
</dbReference>
<accession>A0A183GD34</accession>
<evidence type="ECO:0000313" key="2">
    <source>
        <dbReference type="EMBL" id="VDP18380.1"/>
    </source>
</evidence>
<reference evidence="2 3" key="1">
    <citation type="submission" date="2018-11" db="EMBL/GenBank/DDBJ databases">
        <authorList>
            <consortium name="Pathogen Informatics"/>
        </authorList>
    </citation>
    <scope>NUCLEOTIDE SEQUENCE [LARGE SCALE GENOMIC DNA]</scope>
</reference>
<dbReference type="EMBL" id="UZAH01031882">
    <property type="protein sequence ID" value="VDP18380.1"/>
    <property type="molecule type" value="Genomic_DNA"/>
</dbReference>
<reference evidence="4" key="2">
    <citation type="submission" date="2019-09" db="UniProtKB">
        <authorList>
            <consortium name="WormBaseParasite"/>
        </authorList>
    </citation>
    <scope>IDENTIFICATION</scope>
</reference>
<sequence length="88" mass="9916">MRELEWEHMGVKVDGRQLHHLRFAVDIVLITPSIIQAERMLADFDRVFYVLGDSEDVPKASSNVHVDSEDVPKSSFNMTGDSDSPTVT</sequence>
<feature type="compositionally biased region" description="Polar residues" evidence="1">
    <location>
        <begin position="74"/>
        <end position="88"/>
    </location>
</feature>
<accession>A0A3P8BLB0</accession>
<keyword evidence="3" id="KW-1185">Reference proteome</keyword>
<gene>
    <name evidence="2" type="ORF">HPBE_LOCUS20126</name>
</gene>
<dbReference type="AlphaFoldDB" id="A0A183GD34"/>
<organism evidence="3 4">
    <name type="scientific">Heligmosomoides polygyrus</name>
    <name type="common">Parasitic roundworm</name>
    <dbReference type="NCBI Taxonomy" id="6339"/>
    <lineage>
        <taxon>Eukaryota</taxon>
        <taxon>Metazoa</taxon>
        <taxon>Ecdysozoa</taxon>
        <taxon>Nematoda</taxon>
        <taxon>Chromadorea</taxon>
        <taxon>Rhabditida</taxon>
        <taxon>Rhabditina</taxon>
        <taxon>Rhabditomorpha</taxon>
        <taxon>Strongyloidea</taxon>
        <taxon>Heligmosomidae</taxon>
        <taxon>Heligmosomoides</taxon>
    </lineage>
</organism>
<name>A0A183GD34_HELPZ</name>
<evidence type="ECO:0000256" key="1">
    <source>
        <dbReference type="SAM" id="MobiDB-lite"/>
    </source>
</evidence>
<proteinExistence type="predicted"/>
<protein>
    <submittedName>
        <fullName evidence="4">Helicase ATP-binding domain-containing protein</fullName>
    </submittedName>
</protein>